<name>A0ABU6QN65_9FABA</name>
<feature type="non-terminal residue" evidence="1">
    <location>
        <position position="93"/>
    </location>
</feature>
<comment type="caution">
    <text evidence="1">The sequence shown here is derived from an EMBL/GenBank/DDBJ whole genome shotgun (WGS) entry which is preliminary data.</text>
</comment>
<keyword evidence="2" id="KW-1185">Reference proteome</keyword>
<reference evidence="1 2" key="1">
    <citation type="journal article" date="2023" name="Plants (Basel)">
        <title>Bridging the Gap: Combining Genomics and Transcriptomics Approaches to Understand Stylosanthes scabra, an Orphan Legume from the Brazilian Caatinga.</title>
        <authorList>
            <person name="Ferreira-Neto J.R.C."/>
            <person name="da Silva M.D."/>
            <person name="Binneck E."/>
            <person name="de Melo N.F."/>
            <person name="da Silva R.H."/>
            <person name="de Melo A.L.T.M."/>
            <person name="Pandolfi V."/>
            <person name="Bustamante F.O."/>
            <person name="Brasileiro-Vidal A.C."/>
            <person name="Benko-Iseppon A.M."/>
        </authorList>
    </citation>
    <scope>NUCLEOTIDE SEQUENCE [LARGE SCALE GENOMIC DNA]</scope>
    <source>
        <tissue evidence="1">Leaves</tissue>
    </source>
</reference>
<dbReference type="EMBL" id="JASCZI010000764">
    <property type="protein sequence ID" value="MED6113298.1"/>
    <property type="molecule type" value="Genomic_DNA"/>
</dbReference>
<sequence>MEPGRLLIGETGDEMMKHDSGGLACYLIQSQRRCVHLLLGEIAGCWLVVPPSRAIDTLGPRQRRQCSVKVLEVYFRGGPNPKNGFLLQETDGG</sequence>
<dbReference type="Proteomes" id="UP001341840">
    <property type="component" value="Unassembled WGS sequence"/>
</dbReference>
<proteinExistence type="predicted"/>
<evidence type="ECO:0000313" key="1">
    <source>
        <dbReference type="EMBL" id="MED6113298.1"/>
    </source>
</evidence>
<evidence type="ECO:0000313" key="2">
    <source>
        <dbReference type="Proteomes" id="UP001341840"/>
    </source>
</evidence>
<organism evidence="1 2">
    <name type="scientific">Stylosanthes scabra</name>
    <dbReference type="NCBI Taxonomy" id="79078"/>
    <lineage>
        <taxon>Eukaryota</taxon>
        <taxon>Viridiplantae</taxon>
        <taxon>Streptophyta</taxon>
        <taxon>Embryophyta</taxon>
        <taxon>Tracheophyta</taxon>
        <taxon>Spermatophyta</taxon>
        <taxon>Magnoliopsida</taxon>
        <taxon>eudicotyledons</taxon>
        <taxon>Gunneridae</taxon>
        <taxon>Pentapetalae</taxon>
        <taxon>rosids</taxon>
        <taxon>fabids</taxon>
        <taxon>Fabales</taxon>
        <taxon>Fabaceae</taxon>
        <taxon>Papilionoideae</taxon>
        <taxon>50 kb inversion clade</taxon>
        <taxon>dalbergioids sensu lato</taxon>
        <taxon>Dalbergieae</taxon>
        <taxon>Pterocarpus clade</taxon>
        <taxon>Stylosanthes</taxon>
    </lineage>
</organism>
<gene>
    <name evidence="1" type="ORF">PIB30_069489</name>
</gene>
<protein>
    <submittedName>
        <fullName evidence="1">Uncharacterized protein</fullName>
    </submittedName>
</protein>
<accession>A0ABU6QN65</accession>